<gene>
    <name evidence="1" type="ORF">A2733_02505</name>
</gene>
<dbReference type="Proteomes" id="UP000178985">
    <property type="component" value="Unassembled WGS sequence"/>
</dbReference>
<dbReference type="PANTHER" id="PTHR34504:SF4">
    <property type="entry name" value="ANTITOXIN HICB"/>
    <property type="match status" value="1"/>
</dbReference>
<proteinExistence type="predicted"/>
<dbReference type="Pfam" id="PF21748">
    <property type="entry name" value="UPF0150"/>
    <property type="match status" value="1"/>
</dbReference>
<dbReference type="Gene3D" id="3.30.160.250">
    <property type="match status" value="1"/>
</dbReference>
<dbReference type="AlphaFoldDB" id="A0A1F6V2Z1"/>
<dbReference type="InterPro" id="IPR035069">
    <property type="entry name" value="TTHA1013/TTHA0281-like"/>
</dbReference>
<dbReference type="InterPro" id="IPR049389">
    <property type="entry name" value="TTHA0281-like"/>
</dbReference>
<comment type="caution">
    <text evidence="1">The sequence shown here is derived from an EMBL/GenBank/DDBJ whole genome shotgun (WGS) entry which is preliminary data.</text>
</comment>
<organism evidence="1 2">
    <name type="scientific">Candidatus Nomurabacteria bacterium RIFCSPHIGHO2_01_FULL_40_20</name>
    <dbReference type="NCBI Taxonomy" id="1801738"/>
    <lineage>
        <taxon>Bacteria</taxon>
        <taxon>Candidatus Nomuraibacteriota</taxon>
    </lineage>
</organism>
<protein>
    <recommendedName>
        <fullName evidence="3">HicB-like antitoxin of toxin-antitoxin system domain-containing protein</fullName>
    </recommendedName>
</protein>
<evidence type="ECO:0008006" key="3">
    <source>
        <dbReference type="Google" id="ProtNLM"/>
    </source>
</evidence>
<reference evidence="1 2" key="1">
    <citation type="journal article" date="2016" name="Nat. Commun.">
        <title>Thousands of microbial genomes shed light on interconnected biogeochemical processes in an aquifer system.</title>
        <authorList>
            <person name="Anantharaman K."/>
            <person name="Brown C.T."/>
            <person name="Hug L.A."/>
            <person name="Sharon I."/>
            <person name="Castelle C.J."/>
            <person name="Probst A.J."/>
            <person name="Thomas B.C."/>
            <person name="Singh A."/>
            <person name="Wilkins M.J."/>
            <person name="Karaoz U."/>
            <person name="Brodie E.L."/>
            <person name="Williams K.H."/>
            <person name="Hubbard S.S."/>
            <person name="Banfield J.F."/>
        </authorList>
    </citation>
    <scope>NUCLEOTIDE SEQUENCE [LARGE SCALE GENOMIC DNA]</scope>
</reference>
<accession>A0A1F6V2Z1</accession>
<dbReference type="SUPFAM" id="SSF143100">
    <property type="entry name" value="TTHA1013/TTHA0281-like"/>
    <property type="match status" value="1"/>
</dbReference>
<dbReference type="InterPro" id="IPR051404">
    <property type="entry name" value="TA_system_antitoxin"/>
</dbReference>
<evidence type="ECO:0000313" key="1">
    <source>
        <dbReference type="EMBL" id="OGI64047.1"/>
    </source>
</evidence>
<dbReference type="PANTHER" id="PTHR34504">
    <property type="entry name" value="ANTITOXIN HICB"/>
    <property type="match status" value="1"/>
</dbReference>
<evidence type="ECO:0000313" key="2">
    <source>
        <dbReference type="Proteomes" id="UP000178985"/>
    </source>
</evidence>
<name>A0A1F6V2Z1_9BACT</name>
<dbReference type="EMBL" id="MFTO01000008">
    <property type="protein sequence ID" value="OGI64047.1"/>
    <property type="molecule type" value="Genomic_DNA"/>
</dbReference>
<sequence>MKSRNFTALFKKVGKFYAAWIEEVPGVNTQGRTLSEARENLKEALELVLETQRSVVLKEAGPGFIKKEVLSF</sequence>